<feature type="region of interest" description="Disordered" evidence="3">
    <location>
        <begin position="1"/>
        <end position="20"/>
    </location>
</feature>
<evidence type="ECO:0000313" key="5">
    <source>
        <dbReference type="Proteomes" id="UP001420932"/>
    </source>
</evidence>
<dbReference type="InterPro" id="IPR051504">
    <property type="entry name" value="Plant_metabolite_acyltrans"/>
</dbReference>
<sequence length="468" mass="52245">MNVKVIDQSQIAPPPASTPPKTSLPLTLFDVIWTDFPPMKRLLFFQLHIDSKQNFFQTILPNIKRSLSLALQRFYPFAGHLMKTPSTDFIKPEIIYTDDDSVTLTVAECDSSFEHLVSYGGRDAKEYSLLIPALVSESDFFSPLMAIQVTLFTDSPCSPFGISIGITYLHVVADGKIFNQFIKCWASISKFGFDEQENIPFFDRSVIKDPNGLCGLYFKQLNQFNESIKTLQLAHSIVPVAPIDKVRATFVLGRLQIEKLKQWIAKKMEGTSNSANSSSVFAFHLSTFVVASAYVWVCLTKSQEDEENEKYFAFSVDCRDRLDPPIPKFYFGNCLLVHVVKANKSDLIGENGIFGAAEIIGTKVQKINEQSSVLDGAETFVKDMYTLFESGARVLSVAGSPKFKVYETDFGWGRPKKVEVVSIEDSGAMSLFDSRDDENGGVEVTVVLSKLEMDAFASLFEDTVKILA</sequence>
<dbReference type="InterPro" id="IPR023213">
    <property type="entry name" value="CAT-like_dom_sf"/>
</dbReference>
<keyword evidence="2" id="KW-0012">Acyltransferase</keyword>
<evidence type="ECO:0000256" key="1">
    <source>
        <dbReference type="ARBA" id="ARBA00022679"/>
    </source>
</evidence>
<protein>
    <submittedName>
        <fullName evidence="4">Uncharacterized protein</fullName>
    </submittedName>
</protein>
<comment type="caution">
    <text evidence="4">The sequence shown here is derived from an EMBL/GenBank/DDBJ whole genome shotgun (WGS) entry which is preliminary data.</text>
</comment>
<reference evidence="4 5" key="1">
    <citation type="submission" date="2024-01" db="EMBL/GenBank/DDBJ databases">
        <title>Genome assemblies of Stephania.</title>
        <authorList>
            <person name="Yang L."/>
        </authorList>
    </citation>
    <scope>NUCLEOTIDE SEQUENCE [LARGE SCALE GENOMIC DNA]</scope>
    <source>
        <strain evidence="4">YNDBR</strain>
        <tissue evidence="4">Leaf</tissue>
    </source>
</reference>
<accession>A0AAP0I4P1</accession>
<evidence type="ECO:0000313" key="4">
    <source>
        <dbReference type="EMBL" id="KAK9108589.1"/>
    </source>
</evidence>
<dbReference type="PANTHER" id="PTHR31625">
    <property type="match status" value="1"/>
</dbReference>
<dbReference type="AlphaFoldDB" id="A0AAP0I4P1"/>
<dbReference type="EMBL" id="JBBNAF010000010">
    <property type="protein sequence ID" value="KAK9108589.1"/>
    <property type="molecule type" value="Genomic_DNA"/>
</dbReference>
<evidence type="ECO:0000256" key="2">
    <source>
        <dbReference type="ARBA" id="ARBA00023315"/>
    </source>
</evidence>
<dbReference type="Pfam" id="PF02458">
    <property type="entry name" value="Transferase"/>
    <property type="match status" value="1"/>
</dbReference>
<dbReference type="Gene3D" id="3.30.559.10">
    <property type="entry name" value="Chloramphenicol acetyltransferase-like domain"/>
    <property type="match status" value="2"/>
</dbReference>
<keyword evidence="1" id="KW-0808">Transferase</keyword>
<organism evidence="4 5">
    <name type="scientific">Stephania yunnanensis</name>
    <dbReference type="NCBI Taxonomy" id="152371"/>
    <lineage>
        <taxon>Eukaryota</taxon>
        <taxon>Viridiplantae</taxon>
        <taxon>Streptophyta</taxon>
        <taxon>Embryophyta</taxon>
        <taxon>Tracheophyta</taxon>
        <taxon>Spermatophyta</taxon>
        <taxon>Magnoliopsida</taxon>
        <taxon>Ranunculales</taxon>
        <taxon>Menispermaceae</taxon>
        <taxon>Menispermoideae</taxon>
        <taxon>Cissampelideae</taxon>
        <taxon>Stephania</taxon>
    </lineage>
</organism>
<proteinExistence type="predicted"/>
<evidence type="ECO:0000256" key="3">
    <source>
        <dbReference type="SAM" id="MobiDB-lite"/>
    </source>
</evidence>
<dbReference type="Proteomes" id="UP001420932">
    <property type="component" value="Unassembled WGS sequence"/>
</dbReference>
<name>A0AAP0I4P1_9MAGN</name>
<dbReference type="GO" id="GO:0016747">
    <property type="term" value="F:acyltransferase activity, transferring groups other than amino-acyl groups"/>
    <property type="evidence" value="ECO:0007669"/>
    <property type="project" value="UniProtKB-ARBA"/>
</dbReference>
<keyword evidence="5" id="KW-1185">Reference proteome</keyword>
<gene>
    <name evidence="4" type="ORF">Syun_024600</name>
</gene>